<evidence type="ECO:0008006" key="3">
    <source>
        <dbReference type="Google" id="ProtNLM"/>
    </source>
</evidence>
<sequence>MPATIEEIRSVLNEVRPQLMNKANVMATGIGYKRVDNRTTDKLAIICSVAIKTSVEKLDAEDLIPQEVQSVPTDVNPTGMFRTLQDPKARFRPAPGGVSIGHVNISAGTLGCLVEKNGELFILSNNHVLANSNEADLEDPILQPGPFDGGLKAEDEIARLSEYVPITYNDGDDNSDHPGNFVDCAIAKPNNTDDIENEIYQVGSIAGVKEAEFDMEVKKSGRTTGLTTGVIEQVDVTSRVNFGSNKVAIFTDQVMAGDMSQGGDSGSAVLDNDDNIVGLLFAGSDTSTLINRIENVFDALEVSLPDSMV</sequence>
<keyword evidence="2" id="KW-1185">Reference proteome</keyword>
<gene>
    <name evidence="1" type="ORF">SAMN05443144_101327</name>
</gene>
<organism evidence="1 2">
    <name type="scientific">Fodinibius roseus</name>
    <dbReference type="NCBI Taxonomy" id="1194090"/>
    <lineage>
        <taxon>Bacteria</taxon>
        <taxon>Pseudomonadati</taxon>
        <taxon>Balneolota</taxon>
        <taxon>Balneolia</taxon>
        <taxon>Balneolales</taxon>
        <taxon>Balneolaceae</taxon>
        <taxon>Fodinibius</taxon>
    </lineage>
</organism>
<evidence type="ECO:0000313" key="2">
    <source>
        <dbReference type="Proteomes" id="UP000184041"/>
    </source>
</evidence>
<dbReference type="Proteomes" id="UP000184041">
    <property type="component" value="Unassembled WGS sequence"/>
</dbReference>
<dbReference type="Gene3D" id="2.40.10.10">
    <property type="entry name" value="Trypsin-like serine proteases"/>
    <property type="match status" value="1"/>
</dbReference>
<proteinExistence type="predicted"/>
<reference evidence="1 2" key="1">
    <citation type="submission" date="2016-11" db="EMBL/GenBank/DDBJ databases">
        <authorList>
            <person name="Jaros S."/>
            <person name="Januszkiewicz K."/>
            <person name="Wedrychowicz H."/>
        </authorList>
    </citation>
    <scope>NUCLEOTIDE SEQUENCE [LARGE SCALE GENOMIC DNA]</scope>
    <source>
        <strain evidence="1 2">DSM 21986</strain>
    </source>
</reference>
<dbReference type="EMBL" id="FQUS01000001">
    <property type="protein sequence ID" value="SHE45390.1"/>
    <property type="molecule type" value="Genomic_DNA"/>
</dbReference>
<dbReference type="RefSeq" id="WP_073059057.1">
    <property type="nucleotide sequence ID" value="NZ_FQUS01000001.1"/>
</dbReference>
<protein>
    <recommendedName>
        <fullName evidence="3">Trypsin-like peptidase domain-containing protein</fullName>
    </recommendedName>
</protein>
<name>A0A1M4TLQ1_9BACT</name>
<dbReference type="OrthoDB" id="104542at2"/>
<dbReference type="SUPFAM" id="SSF50494">
    <property type="entry name" value="Trypsin-like serine proteases"/>
    <property type="match status" value="1"/>
</dbReference>
<dbReference type="STRING" id="1194090.SAMN05443144_101327"/>
<dbReference type="AlphaFoldDB" id="A0A1M4TLQ1"/>
<dbReference type="InterPro" id="IPR009003">
    <property type="entry name" value="Peptidase_S1_PA"/>
</dbReference>
<accession>A0A1M4TLQ1</accession>
<dbReference type="InterPro" id="IPR043504">
    <property type="entry name" value="Peptidase_S1_PA_chymotrypsin"/>
</dbReference>
<evidence type="ECO:0000313" key="1">
    <source>
        <dbReference type="EMBL" id="SHE45390.1"/>
    </source>
</evidence>